<dbReference type="PANTHER" id="PTHR10357">
    <property type="entry name" value="ALPHA-AMYLASE FAMILY MEMBER"/>
    <property type="match status" value="1"/>
</dbReference>
<evidence type="ECO:0000313" key="5">
    <source>
        <dbReference type="EMBL" id="SEO02593.1"/>
    </source>
</evidence>
<dbReference type="Gene3D" id="3.20.20.80">
    <property type="entry name" value="Glycosidases"/>
    <property type="match status" value="1"/>
</dbReference>
<dbReference type="InterPro" id="IPR006047">
    <property type="entry name" value="GH13_cat_dom"/>
</dbReference>
<dbReference type="PANTHER" id="PTHR10357:SF179">
    <property type="entry name" value="NEUTRAL AND BASIC AMINO ACID TRANSPORT PROTEIN RBAT"/>
    <property type="match status" value="1"/>
</dbReference>
<keyword evidence="6" id="KW-1185">Reference proteome</keyword>
<evidence type="ECO:0000256" key="2">
    <source>
        <dbReference type="ARBA" id="ARBA00022801"/>
    </source>
</evidence>
<dbReference type="SUPFAM" id="SSF51445">
    <property type="entry name" value="(Trans)glycosidases"/>
    <property type="match status" value="1"/>
</dbReference>
<reference evidence="6" key="1">
    <citation type="submission" date="2016-10" db="EMBL/GenBank/DDBJ databases">
        <authorList>
            <person name="Varghese N."/>
            <person name="Submissions S."/>
        </authorList>
    </citation>
    <scope>NUCLEOTIDE SEQUENCE [LARGE SCALE GENOMIC DNA]</scope>
    <source>
        <strain evidence="6">DSM 26893</strain>
    </source>
</reference>
<dbReference type="EMBL" id="FOCM01000010">
    <property type="protein sequence ID" value="SEO02593.1"/>
    <property type="molecule type" value="Genomic_DNA"/>
</dbReference>
<dbReference type="InterPro" id="IPR045857">
    <property type="entry name" value="O16G_dom_2"/>
</dbReference>
<protein>
    <submittedName>
        <fullName evidence="5">Alpha-glucosidase</fullName>
    </submittedName>
</protein>
<dbReference type="SMART" id="SM00642">
    <property type="entry name" value="Aamy"/>
    <property type="match status" value="1"/>
</dbReference>
<evidence type="ECO:0000313" key="6">
    <source>
        <dbReference type="Proteomes" id="UP000199372"/>
    </source>
</evidence>
<organism evidence="5 6">
    <name type="scientific">Palleronia pelagia</name>
    <dbReference type="NCBI Taxonomy" id="387096"/>
    <lineage>
        <taxon>Bacteria</taxon>
        <taxon>Pseudomonadati</taxon>
        <taxon>Pseudomonadota</taxon>
        <taxon>Alphaproteobacteria</taxon>
        <taxon>Rhodobacterales</taxon>
        <taxon>Roseobacteraceae</taxon>
        <taxon>Palleronia</taxon>
    </lineage>
</organism>
<sequence length="587" mass="67053">MKNTGREALVAEAMLHRPRRDRSRDAQEWWRGAMFYEVYIRSFRDSDGDGIGDLQGVIEKLDHIASLGVDGLWLSPFYPSPQVDFGYDISDFSNVDPLYGSMGDFHELTEKVHEKGMKLLIDLVPCHTSDQHPWFKESRQDRENEKADWYIWADGAEDGGPPNNWLSSFGGSAWQWDPRRSQYYYHPFLTCQPALNLQNPEALEAVLDIFRFWMDRGVDGFRLDAVQCLCCDPALRSNPPSPTGEQNIMVGGGPNNPFRKQLHLFDRDVPQSAKVLEAFRGAVREYEPERVLIGELADVDSSRFAVKYTLQDQRLHAVYDFDLINAAKSLDDWRDILRVRVEFMASGWMMNVFTNHDSVRAVSNLTLFAEREGCHDQAAKLLLFMQSTLLGGGIIFQGEELGLPQPELEYEDLQDPWAKAFWPDFEGRDGVRTPIPWKKSGKQAGFTDAEEAWLPVPDDHRDHAVTTQEKDPDSVLNFTRALLAWRKEEPLLRTGRERVYESDVAPVIAYDRYDDERCMTFVINVSMDKRWFPVEPGDELIEIAGARPCREKQGLRLGPLDFAVIHRAESWVHDTNVNGPMTASGTG</sequence>
<evidence type="ECO:0000256" key="1">
    <source>
        <dbReference type="ARBA" id="ARBA00008061"/>
    </source>
</evidence>
<accession>A0A1H8LBY0</accession>
<dbReference type="GO" id="GO:0004556">
    <property type="term" value="F:alpha-amylase activity"/>
    <property type="evidence" value="ECO:0007669"/>
    <property type="project" value="TreeGrafter"/>
</dbReference>
<dbReference type="FunFam" id="3.90.400.10:FF:000002">
    <property type="entry name" value="Sucrose isomerase"/>
    <property type="match status" value="1"/>
</dbReference>
<keyword evidence="2" id="KW-0378">Hydrolase</keyword>
<comment type="similarity">
    <text evidence="1">Belongs to the glycosyl hydrolase 13 family.</text>
</comment>
<evidence type="ECO:0000259" key="4">
    <source>
        <dbReference type="SMART" id="SM00642"/>
    </source>
</evidence>
<feature type="domain" description="Glycosyl hydrolase family 13 catalytic" evidence="4">
    <location>
        <begin position="37"/>
        <end position="432"/>
    </location>
</feature>
<dbReference type="Proteomes" id="UP000199372">
    <property type="component" value="Unassembled WGS sequence"/>
</dbReference>
<keyword evidence="3" id="KW-0326">Glycosidase</keyword>
<dbReference type="InterPro" id="IPR017853">
    <property type="entry name" value="GH"/>
</dbReference>
<name>A0A1H8LBY0_9RHOB</name>
<dbReference type="OrthoDB" id="9805159at2"/>
<evidence type="ECO:0000256" key="3">
    <source>
        <dbReference type="ARBA" id="ARBA00023295"/>
    </source>
</evidence>
<dbReference type="AlphaFoldDB" id="A0A1H8LBY0"/>
<dbReference type="GO" id="GO:0009313">
    <property type="term" value="P:oligosaccharide catabolic process"/>
    <property type="evidence" value="ECO:0007669"/>
    <property type="project" value="TreeGrafter"/>
</dbReference>
<proteinExistence type="inferred from homology"/>
<dbReference type="RefSeq" id="WP_091846557.1">
    <property type="nucleotide sequence ID" value="NZ_FOCM01000010.1"/>
</dbReference>
<dbReference type="Gene3D" id="3.90.400.10">
    <property type="entry name" value="Oligo-1,6-glucosidase, Domain 2"/>
    <property type="match status" value="1"/>
</dbReference>
<dbReference type="Pfam" id="PF00128">
    <property type="entry name" value="Alpha-amylase"/>
    <property type="match status" value="1"/>
</dbReference>
<gene>
    <name evidence="5" type="ORF">SAMN04488011_1107</name>
</gene>